<accession>A0A381VP91</accession>
<organism evidence="1">
    <name type="scientific">marine metagenome</name>
    <dbReference type="NCBI Taxonomy" id="408172"/>
    <lineage>
        <taxon>unclassified sequences</taxon>
        <taxon>metagenomes</taxon>
        <taxon>ecological metagenomes</taxon>
    </lineage>
</organism>
<evidence type="ECO:0000313" key="1">
    <source>
        <dbReference type="EMBL" id="SVA42129.1"/>
    </source>
</evidence>
<feature type="non-terminal residue" evidence="1">
    <location>
        <position position="1"/>
    </location>
</feature>
<sequence>VKSPLVSIVAAALLVEAAKATLIHKAAMLGNI</sequence>
<dbReference type="EMBL" id="UINC01009394">
    <property type="protein sequence ID" value="SVA42129.1"/>
    <property type="molecule type" value="Genomic_DNA"/>
</dbReference>
<protein>
    <submittedName>
        <fullName evidence="1">Uncharacterized protein</fullName>
    </submittedName>
</protein>
<dbReference type="AlphaFoldDB" id="A0A381VP91"/>
<reference evidence="1" key="1">
    <citation type="submission" date="2018-05" db="EMBL/GenBank/DDBJ databases">
        <authorList>
            <person name="Lanie J.A."/>
            <person name="Ng W.-L."/>
            <person name="Kazmierczak K.M."/>
            <person name="Andrzejewski T.M."/>
            <person name="Davidsen T.M."/>
            <person name="Wayne K.J."/>
            <person name="Tettelin H."/>
            <person name="Glass J.I."/>
            <person name="Rusch D."/>
            <person name="Podicherti R."/>
            <person name="Tsui H.-C.T."/>
            <person name="Winkler M.E."/>
        </authorList>
    </citation>
    <scope>NUCLEOTIDE SEQUENCE</scope>
</reference>
<proteinExistence type="predicted"/>
<name>A0A381VP91_9ZZZZ</name>
<gene>
    <name evidence="1" type="ORF">METZ01_LOCUS94983</name>
</gene>